<gene>
    <name evidence="1" type="ORF">CURHAP_LOCUS13462</name>
    <name evidence="2" type="ORF">ORAREDHAP_LOCUS12595</name>
</gene>
<evidence type="ECO:0000313" key="2">
    <source>
        <dbReference type="EMBL" id="CAB4299109.1"/>
    </source>
</evidence>
<evidence type="ECO:0000313" key="1">
    <source>
        <dbReference type="EMBL" id="CAB4268862.1"/>
    </source>
</evidence>
<dbReference type="AlphaFoldDB" id="A0A6J5TYI9"/>
<dbReference type="EMBL" id="CAEKDK010000002">
    <property type="protein sequence ID" value="CAB4268862.1"/>
    <property type="molecule type" value="Genomic_DNA"/>
</dbReference>
<organism evidence="1 3">
    <name type="scientific">Prunus armeniaca</name>
    <name type="common">Apricot</name>
    <name type="synonym">Armeniaca vulgaris</name>
    <dbReference type="NCBI Taxonomy" id="36596"/>
    <lineage>
        <taxon>Eukaryota</taxon>
        <taxon>Viridiplantae</taxon>
        <taxon>Streptophyta</taxon>
        <taxon>Embryophyta</taxon>
        <taxon>Tracheophyta</taxon>
        <taxon>Spermatophyta</taxon>
        <taxon>Magnoliopsida</taxon>
        <taxon>eudicotyledons</taxon>
        <taxon>Gunneridae</taxon>
        <taxon>Pentapetalae</taxon>
        <taxon>rosids</taxon>
        <taxon>fabids</taxon>
        <taxon>Rosales</taxon>
        <taxon>Rosaceae</taxon>
        <taxon>Amygdaloideae</taxon>
        <taxon>Amygdaleae</taxon>
        <taxon>Prunus</taxon>
    </lineage>
</organism>
<sequence length="63" mass="7202">MVKCTWVPKEWNRFLLRFPCNVTVVKAIQSGVPNDGDVTLTWVFGCFEGITDMGSRQKLPNDR</sequence>
<proteinExistence type="predicted"/>
<reference evidence="1 3" key="2">
    <citation type="submission" date="2020-05" db="EMBL/GenBank/DDBJ databases">
        <authorList>
            <person name="Campoy J."/>
            <person name="Schneeberger K."/>
            <person name="Spophaly S."/>
        </authorList>
    </citation>
    <scope>NUCLEOTIDE SEQUENCE [LARGE SCALE GENOMIC DNA]</scope>
    <source>
        <strain evidence="1">PruArmRojPasFocal</strain>
    </source>
</reference>
<protein>
    <submittedName>
        <fullName evidence="1">Uncharacterized protein</fullName>
    </submittedName>
</protein>
<dbReference type="Proteomes" id="UP000507222">
    <property type="component" value="Unassembled WGS sequence"/>
</dbReference>
<evidence type="ECO:0000313" key="4">
    <source>
        <dbReference type="Proteomes" id="UP000507245"/>
    </source>
</evidence>
<name>A0A6J5TYI9_PRUAR</name>
<keyword evidence="4" id="KW-1185">Reference proteome</keyword>
<dbReference type="EMBL" id="CAEKKB010000002">
    <property type="protein sequence ID" value="CAB4299109.1"/>
    <property type="molecule type" value="Genomic_DNA"/>
</dbReference>
<reference evidence="4" key="1">
    <citation type="journal article" date="2020" name="Genome Biol.">
        <title>Gamete binning: chromosome-level and haplotype-resolved genome assembly enabled by high-throughput single-cell sequencing of gamete genomes.</title>
        <authorList>
            <person name="Campoy J.A."/>
            <person name="Sun H."/>
            <person name="Goel M."/>
            <person name="Jiao W.-B."/>
            <person name="Folz-Donahue K."/>
            <person name="Wang N."/>
            <person name="Rubio M."/>
            <person name="Liu C."/>
            <person name="Kukat C."/>
            <person name="Ruiz D."/>
            <person name="Huettel B."/>
            <person name="Schneeberger K."/>
        </authorList>
    </citation>
    <scope>NUCLEOTIDE SEQUENCE [LARGE SCALE GENOMIC DNA]</scope>
    <source>
        <strain evidence="4">cv. Rojo Pasion</strain>
    </source>
</reference>
<dbReference type="Proteomes" id="UP000507245">
    <property type="component" value="Unassembled WGS sequence"/>
</dbReference>
<evidence type="ECO:0000313" key="3">
    <source>
        <dbReference type="Proteomes" id="UP000507222"/>
    </source>
</evidence>
<accession>A0A6J5TYI9</accession>